<evidence type="ECO:0000313" key="4">
    <source>
        <dbReference type="Proteomes" id="UP001549047"/>
    </source>
</evidence>
<organism evidence="3 4">
    <name type="scientific">Rhizobium aquaticum</name>
    <dbReference type="NCBI Taxonomy" id="1549636"/>
    <lineage>
        <taxon>Bacteria</taxon>
        <taxon>Pseudomonadati</taxon>
        <taxon>Pseudomonadota</taxon>
        <taxon>Alphaproteobacteria</taxon>
        <taxon>Hyphomicrobiales</taxon>
        <taxon>Rhizobiaceae</taxon>
        <taxon>Rhizobium/Agrobacterium group</taxon>
        <taxon>Rhizobium</taxon>
    </lineage>
</organism>
<name>A0ABV2IXS3_9HYPH</name>
<feature type="domain" description="Autotransporter" evidence="2">
    <location>
        <begin position="453"/>
        <end position="721"/>
    </location>
</feature>
<dbReference type="RefSeq" id="WP_354555776.1">
    <property type="nucleotide sequence ID" value="NZ_JBEPMB010000001.1"/>
</dbReference>
<dbReference type="InterPro" id="IPR014262">
    <property type="entry name" value="HAF_rpt"/>
</dbReference>
<proteinExistence type="predicted"/>
<dbReference type="Pfam" id="PF03797">
    <property type="entry name" value="Autotransporter"/>
    <property type="match status" value="1"/>
</dbReference>
<evidence type="ECO:0000259" key="2">
    <source>
        <dbReference type="PROSITE" id="PS51208"/>
    </source>
</evidence>
<protein>
    <submittedName>
        <fullName evidence="3">HAF family extracellular repeat protein</fullName>
    </submittedName>
</protein>
<feature type="compositionally biased region" description="Low complexity" evidence="1">
    <location>
        <begin position="392"/>
        <end position="410"/>
    </location>
</feature>
<evidence type="ECO:0000256" key="1">
    <source>
        <dbReference type="SAM" id="MobiDB-lite"/>
    </source>
</evidence>
<dbReference type="NCBIfam" id="TIGR02913">
    <property type="entry name" value="HAF_rpt"/>
    <property type="match status" value="5"/>
</dbReference>
<accession>A0ABV2IXS3</accession>
<dbReference type="EMBL" id="JBEPMB010000001">
    <property type="protein sequence ID" value="MET3613297.1"/>
    <property type="molecule type" value="Genomic_DNA"/>
</dbReference>
<feature type="region of interest" description="Disordered" evidence="1">
    <location>
        <begin position="1"/>
        <end position="24"/>
    </location>
</feature>
<sequence length="721" mass="73450">MFQRVNGAIAAHRSQQNDTGPALPLTAPPRRLAALATAALLASAALTPAMATQVNPQPGNPLDIGTLGGPTSDAFAVSGDGSVVVGQAENGSWTHAFRWTQAGGMADLGDMAGAGGGNSFAYGVNADGTVVVGSTDTGNGYFAFRWTQAGGMINLGAFPNGAGSTASAVNADGSVVVGQANAGSFNRAFRWTQATGMFDLGTLPGGFTSSATGVSGDGSIVVGESDDGTVSLPKRAFRWTQATSMVSLGTLNGGTESRATGVSSDGTVIVGYANDGNDSNWQRAFRWTQTGQMVSLGTLAGVSFAKAVNADGSVIVGNSDDGNTQLGFRWTQATGMISVDQWLRNNGVTLNADVTSTATGVSADGSVVVGTLQNGHAYIARGPVPVQTPASGGTDTPANTTSTTTGTTTTTAGLMDVTNYQASLAASPRLAPQVQNADLVMNGAHSSPLFMLLDAGQSSASFTGDGGYSSVRSAQGGIGAGEFGFGRGIEGGWTVRVAGGGQYARMDTPNAGNSVFSSGYIAPDVSYAVGGGVVATLSGYFNWGKADIRRGYLNGAANDSSFGTAATQTYGVRARVDWQDAFKLASTGVSPFVSYTYLNAQMNGYTEAGGSFPVQFNGSREISNAVRIGADATTPLNDQFALVTRFEYGHRFEKAGAGVNGQILGLSAFSIDGASVQQDWLRGGLGVSYKLGNGDGLVMVNTSNQTGKNTTWVSASYRVKF</sequence>
<dbReference type="Proteomes" id="UP001549047">
    <property type="component" value="Unassembled WGS sequence"/>
</dbReference>
<comment type="caution">
    <text evidence="3">The sequence shown here is derived from an EMBL/GenBank/DDBJ whole genome shotgun (WGS) entry which is preliminary data.</text>
</comment>
<evidence type="ECO:0000313" key="3">
    <source>
        <dbReference type="EMBL" id="MET3613297.1"/>
    </source>
</evidence>
<reference evidence="3 4" key="1">
    <citation type="submission" date="2024-06" db="EMBL/GenBank/DDBJ databases">
        <title>Genomic Encyclopedia of Type Strains, Phase IV (KMG-IV): sequencing the most valuable type-strain genomes for metagenomic binning, comparative biology and taxonomic classification.</title>
        <authorList>
            <person name="Goeker M."/>
        </authorList>
    </citation>
    <scope>NUCLEOTIDE SEQUENCE [LARGE SCALE GENOMIC DNA]</scope>
    <source>
        <strain evidence="3 4">DSM 29780</strain>
    </source>
</reference>
<dbReference type="PROSITE" id="PS51208">
    <property type="entry name" value="AUTOTRANSPORTER"/>
    <property type="match status" value="1"/>
</dbReference>
<dbReference type="InterPro" id="IPR036709">
    <property type="entry name" value="Autotransporte_beta_dom_sf"/>
</dbReference>
<feature type="region of interest" description="Disordered" evidence="1">
    <location>
        <begin position="386"/>
        <end position="410"/>
    </location>
</feature>
<gene>
    <name evidence="3" type="ORF">ABID16_001602</name>
</gene>
<dbReference type="SMART" id="SM00869">
    <property type="entry name" value="Autotransporter"/>
    <property type="match status" value="1"/>
</dbReference>
<dbReference type="SUPFAM" id="SSF103515">
    <property type="entry name" value="Autotransporter"/>
    <property type="match status" value="1"/>
</dbReference>
<dbReference type="InterPro" id="IPR005546">
    <property type="entry name" value="Autotransporte_beta"/>
</dbReference>
<keyword evidence="4" id="KW-1185">Reference proteome</keyword>
<dbReference type="Gene3D" id="2.40.128.130">
    <property type="entry name" value="Autotransporter beta-domain"/>
    <property type="match status" value="1"/>
</dbReference>